<keyword evidence="3 6" id="KW-0815">Transposition</keyword>
<comment type="function">
    <text evidence="1 6">Required for the transposition of the insertion element.</text>
</comment>
<evidence type="ECO:0000256" key="5">
    <source>
        <dbReference type="ARBA" id="ARBA00023172"/>
    </source>
</evidence>
<comment type="caution">
    <text evidence="7">The sequence shown here is derived from an EMBL/GenBank/DDBJ whole genome shotgun (WGS) entry which is preliminary data.</text>
</comment>
<keyword evidence="4 6" id="KW-0238">DNA-binding</keyword>
<reference evidence="7" key="1">
    <citation type="journal article" date="2020" name="mSystems">
        <title>Genome- and Community-Level Interaction Insights into Carbon Utilization and Element Cycling Functions of Hydrothermarchaeota in Hydrothermal Sediment.</title>
        <authorList>
            <person name="Zhou Z."/>
            <person name="Liu Y."/>
            <person name="Xu W."/>
            <person name="Pan J."/>
            <person name="Luo Z.H."/>
            <person name="Li M."/>
        </authorList>
    </citation>
    <scope>NUCLEOTIDE SEQUENCE</scope>
    <source>
        <strain evidence="7">HyVt-388</strain>
    </source>
</reference>
<dbReference type="InterPro" id="IPR001207">
    <property type="entry name" value="Transposase_mutator"/>
</dbReference>
<accession>A0A9C9JZ43</accession>
<evidence type="ECO:0000256" key="4">
    <source>
        <dbReference type="ARBA" id="ARBA00023125"/>
    </source>
</evidence>
<dbReference type="EMBL" id="DRIG01000001">
    <property type="protein sequence ID" value="HEC77516.1"/>
    <property type="molecule type" value="Genomic_DNA"/>
</dbReference>
<sequence length="414" mass="48760">MVYPSINGFKKKGGYTMNNPLNYSKTKLNEIFANVKVLYEDNVEEVIRKYVVNGLKELLEDAMKAEVMGYLKAKRYQHKKKRVDYRNGYRYRNLLTAFGLVRNLMVPRTRKKGGYRPGVFVRYKRRWQEVDKWLREIFIAGVSTRDVGWVMKVLLEKTVSASTVSSVSKALDKQVAVFRRRLLNDDYVYLFLDGITQKVRSCGRVVKKLVLVAYGIRLDGKREVIDFRVAKSESERDWTVFLRSLYQHGLKGGSLKLIITDGAPGLLAALDMIYPDIDRQRCWVHKLRNVANKLPRRYQAECLRGARGIYSASSYREAVKCFKTWCQKWRDKVPKAVHCLEKDIEELLAFYKQDKKLWSKLRTTNAIERLFRELRKRTRPMTQFADVDSCTRIVYSLISKYNQKWKDRRYVVFK</sequence>
<name>A0A9C9JZ43_UNCW3</name>
<comment type="similarity">
    <text evidence="2 6">Belongs to the transposase mutator family.</text>
</comment>
<dbReference type="GO" id="GO:0004803">
    <property type="term" value="F:transposase activity"/>
    <property type="evidence" value="ECO:0007669"/>
    <property type="project" value="UniProtKB-UniRule"/>
</dbReference>
<dbReference type="PANTHER" id="PTHR33217:SF7">
    <property type="entry name" value="TRANSPOSASE FOR INSERTION SEQUENCE ELEMENT IS1081"/>
    <property type="match status" value="1"/>
</dbReference>
<protein>
    <recommendedName>
        <fullName evidence="6">Mutator family transposase</fullName>
    </recommendedName>
</protein>
<keyword evidence="5 6" id="KW-0233">DNA recombination</keyword>
<evidence type="ECO:0000313" key="8">
    <source>
        <dbReference type="Proteomes" id="UP000885826"/>
    </source>
</evidence>
<dbReference type="Pfam" id="PF00872">
    <property type="entry name" value="Transposase_mut"/>
    <property type="match status" value="1"/>
</dbReference>
<dbReference type="Proteomes" id="UP000885826">
    <property type="component" value="Unassembled WGS sequence"/>
</dbReference>
<evidence type="ECO:0000256" key="3">
    <source>
        <dbReference type="ARBA" id="ARBA00022578"/>
    </source>
</evidence>
<dbReference type="AlphaFoldDB" id="A0A9C9JZ43"/>
<evidence type="ECO:0000313" key="7">
    <source>
        <dbReference type="EMBL" id="HEC77516.1"/>
    </source>
</evidence>
<dbReference type="GO" id="GO:0006313">
    <property type="term" value="P:DNA transposition"/>
    <property type="evidence" value="ECO:0007669"/>
    <property type="project" value="UniProtKB-UniRule"/>
</dbReference>
<gene>
    <name evidence="7" type="ORF">ENI34_00050</name>
</gene>
<proteinExistence type="inferred from homology"/>
<evidence type="ECO:0000256" key="2">
    <source>
        <dbReference type="ARBA" id="ARBA00010961"/>
    </source>
</evidence>
<organism evidence="7 8">
    <name type="scientific">candidate division WOR-3 bacterium</name>
    <dbReference type="NCBI Taxonomy" id="2052148"/>
    <lineage>
        <taxon>Bacteria</taxon>
        <taxon>Bacteria division WOR-3</taxon>
    </lineage>
</organism>
<dbReference type="NCBIfam" id="NF033543">
    <property type="entry name" value="transpos_IS256"/>
    <property type="match status" value="1"/>
</dbReference>
<evidence type="ECO:0000256" key="6">
    <source>
        <dbReference type="RuleBase" id="RU365089"/>
    </source>
</evidence>
<keyword evidence="6" id="KW-0814">Transposable element</keyword>
<dbReference type="PANTHER" id="PTHR33217">
    <property type="entry name" value="TRANSPOSASE FOR INSERTION SEQUENCE ELEMENT IS1081"/>
    <property type="match status" value="1"/>
</dbReference>
<dbReference type="GO" id="GO:0003677">
    <property type="term" value="F:DNA binding"/>
    <property type="evidence" value="ECO:0007669"/>
    <property type="project" value="UniProtKB-UniRule"/>
</dbReference>
<evidence type="ECO:0000256" key="1">
    <source>
        <dbReference type="ARBA" id="ARBA00002190"/>
    </source>
</evidence>